<sequence length="331" mass="34236">MSSITKKEENTPSTFKSKVLPFLREQGSAAAGLIILFVIMSVASSNFLTMDNLVNVMRQISINAILAVGMTFVIITAGIDLSVGAVIALTGTLWAATVVNYNMPIWVGIILALCIGGLLGVVKGLIISTQKLPPFIVTLAMLTIISGLSFVFTGGRPISVNTDAFKMIGRGYIGPIPIPVIIMIVVVIAGHYLLKKTSFGRHVLAVGGNPEAARLCGVKVTSVIVKVYALAGVLTALAGIILSSRLASGSPTVGDGAELDAIAAVVLGGTNMMGGSGSILGTCIGVGIIGILGNGLNLLGVSSYNQMIIKGLVMLFAIWINNLKLKKANSN</sequence>
<dbReference type="InterPro" id="IPR001851">
    <property type="entry name" value="ABC_transp_permease"/>
</dbReference>
<keyword evidence="6 8" id="KW-1133">Transmembrane helix</keyword>
<dbReference type="Proteomes" id="UP000767291">
    <property type="component" value="Unassembled WGS sequence"/>
</dbReference>
<keyword evidence="7 8" id="KW-0472">Membrane</keyword>
<keyword evidence="2" id="KW-0813">Transport</keyword>
<evidence type="ECO:0000256" key="8">
    <source>
        <dbReference type="SAM" id="Phobius"/>
    </source>
</evidence>
<feature type="transmembrane region" description="Helical" evidence="8">
    <location>
        <begin position="103"/>
        <end position="122"/>
    </location>
</feature>
<feature type="transmembrane region" description="Helical" evidence="8">
    <location>
        <begin position="134"/>
        <end position="152"/>
    </location>
</feature>
<comment type="caution">
    <text evidence="9">The sequence shown here is derived from an EMBL/GenBank/DDBJ whole genome shotgun (WGS) entry which is preliminary data.</text>
</comment>
<organism evidence="9 10">
    <name type="scientific">Metaclostridioides mangenotii</name>
    <dbReference type="NCBI Taxonomy" id="1540"/>
    <lineage>
        <taxon>Bacteria</taxon>
        <taxon>Bacillati</taxon>
        <taxon>Bacillota</taxon>
        <taxon>Clostridia</taxon>
        <taxon>Peptostreptococcales</taxon>
        <taxon>Peptostreptococcaceae</taxon>
        <taxon>Metaclostridioides</taxon>
    </lineage>
</organism>
<name>A0ABS4ECF3_9FIRM</name>
<dbReference type="PANTHER" id="PTHR32196:SF21">
    <property type="entry name" value="ABC TRANSPORTER PERMEASE PROTEIN YPHD-RELATED"/>
    <property type="match status" value="1"/>
</dbReference>
<keyword evidence="5 8" id="KW-0812">Transmembrane</keyword>
<evidence type="ECO:0000256" key="4">
    <source>
        <dbReference type="ARBA" id="ARBA00022519"/>
    </source>
</evidence>
<dbReference type="RefSeq" id="WP_027702887.1">
    <property type="nucleotide sequence ID" value="NZ_BAAACS010000004.1"/>
</dbReference>
<feature type="transmembrane region" description="Helical" evidence="8">
    <location>
        <begin position="223"/>
        <end position="242"/>
    </location>
</feature>
<keyword evidence="4" id="KW-0997">Cell inner membrane</keyword>
<evidence type="ECO:0000256" key="3">
    <source>
        <dbReference type="ARBA" id="ARBA00022475"/>
    </source>
</evidence>
<reference evidence="9 10" key="1">
    <citation type="submission" date="2021-03" db="EMBL/GenBank/DDBJ databases">
        <title>Genomic Encyclopedia of Type Strains, Phase IV (KMG-IV): sequencing the most valuable type-strain genomes for metagenomic binning, comparative biology and taxonomic classification.</title>
        <authorList>
            <person name="Goeker M."/>
        </authorList>
    </citation>
    <scope>NUCLEOTIDE SEQUENCE [LARGE SCALE GENOMIC DNA]</scope>
    <source>
        <strain evidence="9 10">DSM 1289</strain>
    </source>
</reference>
<evidence type="ECO:0000256" key="7">
    <source>
        <dbReference type="ARBA" id="ARBA00023136"/>
    </source>
</evidence>
<feature type="transmembrane region" description="Helical" evidence="8">
    <location>
        <begin position="172"/>
        <end position="194"/>
    </location>
</feature>
<dbReference type="CDD" id="cd06579">
    <property type="entry name" value="TM_PBP1_transp_AraH_like"/>
    <property type="match status" value="1"/>
</dbReference>
<accession>A0ABS4ECF3</accession>
<feature type="transmembrane region" description="Helical" evidence="8">
    <location>
        <begin position="29"/>
        <end position="48"/>
    </location>
</feature>
<dbReference type="PANTHER" id="PTHR32196">
    <property type="entry name" value="ABC TRANSPORTER PERMEASE PROTEIN YPHD-RELATED-RELATED"/>
    <property type="match status" value="1"/>
</dbReference>
<evidence type="ECO:0000256" key="2">
    <source>
        <dbReference type="ARBA" id="ARBA00022448"/>
    </source>
</evidence>
<protein>
    <submittedName>
        <fullName evidence="9">Ribose transport system permease protein</fullName>
    </submittedName>
</protein>
<gene>
    <name evidence="9" type="ORF">J2Z43_002016</name>
</gene>
<feature type="transmembrane region" description="Helical" evidence="8">
    <location>
        <begin position="279"/>
        <end position="300"/>
    </location>
</feature>
<dbReference type="Pfam" id="PF02653">
    <property type="entry name" value="BPD_transp_2"/>
    <property type="match status" value="1"/>
</dbReference>
<evidence type="ECO:0000256" key="6">
    <source>
        <dbReference type="ARBA" id="ARBA00022989"/>
    </source>
</evidence>
<evidence type="ECO:0000256" key="1">
    <source>
        <dbReference type="ARBA" id="ARBA00004651"/>
    </source>
</evidence>
<keyword evidence="10" id="KW-1185">Reference proteome</keyword>
<evidence type="ECO:0000313" key="10">
    <source>
        <dbReference type="Proteomes" id="UP000767291"/>
    </source>
</evidence>
<comment type="subcellular location">
    <subcellularLocation>
        <location evidence="1">Cell membrane</location>
        <topology evidence="1">Multi-pass membrane protein</topology>
    </subcellularLocation>
</comment>
<evidence type="ECO:0000256" key="5">
    <source>
        <dbReference type="ARBA" id="ARBA00022692"/>
    </source>
</evidence>
<keyword evidence="3" id="KW-1003">Cell membrane</keyword>
<dbReference type="EMBL" id="JAGGJX010000004">
    <property type="protein sequence ID" value="MBP1855618.1"/>
    <property type="molecule type" value="Genomic_DNA"/>
</dbReference>
<evidence type="ECO:0000313" key="9">
    <source>
        <dbReference type="EMBL" id="MBP1855618.1"/>
    </source>
</evidence>
<proteinExistence type="predicted"/>
<feature type="transmembrane region" description="Helical" evidence="8">
    <location>
        <begin position="60"/>
        <end position="91"/>
    </location>
</feature>